<sequence>MNRQLRGIVVAISLLIFVSACSKGEAKTYINVGTAATGGAYYPIGISMADIISSNSDSRSSAEVTGGALENVDLVDKGELEIAISQTALVYAGYHGEAPYQRENTNIRSMFGGLSKGVFHIVVSGNSDIYSVEDLKGKNIVLGPAGGGATNVVADIMSVYGLQLNDVNGTYVSYSEGVGMLSDHTTDAMIVQSAIPASAIVELAATVSNFRILSMENEMDELLDTFPYLEEIKIPSDLYGTDNDITTVNISNMVIVNAEVDEDTVYQMTRDFFSNIEMIQDSHPSARELSLESATNNLPIPLHPGAEKYFEESGLLN</sequence>
<gene>
    <name evidence="2" type="ORF">P5F74_09520</name>
</gene>
<evidence type="ECO:0000313" key="2">
    <source>
        <dbReference type="EMBL" id="MED4128367.1"/>
    </source>
</evidence>
<feature type="signal peptide" evidence="1">
    <location>
        <begin position="1"/>
        <end position="22"/>
    </location>
</feature>
<dbReference type="CDD" id="cd13520">
    <property type="entry name" value="PBP2_TAXI_TRAP"/>
    <property type="match status" value="1"/>
</dbReference>
<dbReference type="SUPFAM" id="SSF53850">
    <property type="entry name" value="Periplasmic binding protein-like II"/>
    <property type="match status" value="1"/>
</dbReference>
<organism evidence="2 3">
    <name type="scientific">Shouchella miscanthi</name>
    <dbReference type="NCBI Taxonomy" id="2598861"/>
    <lineage>
        <taxon>Bacteria</taxon>
        <taxon>Bacillati</taxon>
        <taxon>Bacillota</taxon>
        <taxon>Bacilli</taxon>
        <taxon>Bacillales</taxon>
        <taxon>Bacillaceae</taxon>
        <taxon>Shouchella</taxon>
    </lineage>
</organism>
<dbReference type="EMBL" id="JAROAS010000016">
    <property type="protein sequence ID" value="MED4128367.1"/>
    <property type="molecule type" value="Genomic_DNA"/>
</dbReference>
<dbReference type="RefSeq" id="WP_035393755.1">
    <property type="nucleotide sequence ID" value="NZ_JAROAS010000016.1"/>
</dbReference>
<proteinExistence type="predicted"/>
<keyword evidence="3" id="KW-1185">Reference proteome</keyword>
<protein>
    <submittedName>
        <fullName evidence="2">TAXI family TRAP transporter solute-binding subunit</fullName>
    </submittedName>
</protein>
<reference evidence="2 3" key="1">
    <citation type="submission" date="2023-03" db="EMBL/GenBank/DDBJ databases">
        <title>Bacillus Genome Sequencing.</title>
        <authorList>
            <person name="Dunlap C."/>
        </authorList>
    </citation>
    <scope>NUCLEOTIDE SEQUENCE [LARGE SCALE GENOMIC DNA]</scope>
    <source>
        <strain evidence="2 3">B-4107</strain>
    </source>
</reference>
<dbReference type="InterPro" id="IPR011852">
    <property type="entry name" value="TRAP_TAXI"/>
</dbReference>
<evidence type="ECO:0000313" key="3">
    <source>
        <dbReference type="Proteomes" id="UP001341820"/>
    </source>
</evidence>
<comment type="caution">
    <text evidence="2">The sequence shown here is derived from an EMBL/GenBank/DDBJ whole genome shotgun (WGS) entry which is preliminary data.</text>
</comment>
<feature type="chain" id="PRO_5047456167" evidence="1">
    <location>
        <begin position="23"/>
        <end position="317"/>
    </location>
</feature>
<evidence type="ECO:0000256" key="1">
    <source>
        <dbReference type="SAM" id="SignalP"/>
    </source>
</evidence>
<dbReference type="NCBIfam" id="TIGR02122">
    <property type="entry name" value="TRAP_TAXI"/>
    <property type="match status" value="1"/>
</dbReference>
<dbReference type="PANTHER" id="PTHR42941:SF1">
    <property type="entry name" value="SLL1037 PROTEIN"/>
    <property type="match status" value="1"/>
</dbReference>
<dbReference type="Proteomes" id="UP001341820">
    <property type="component" value="Unassembled WGS sequence"/>
</dbReference>
<dbReference type="PROSITE" id="PS51257">
    <property type="entry name" value="PROKAR_LIPOPROTEIN"/>
    <property type="match status" value="1"/>
</dbReference>
<dbReference type="Pfam" id="PF16868">
    <property type="entry name" value="NMT1_3"/>
    <property type="match status" value="1"/>
</dbReference>
<dbReference type="Gene3D" id="3.40.190.10">
    <property type="entry name" value="Periplasmic binding protein-like II"/>
    <property type="match status" value="2"/>
</dbReference>
<name>A0ABU6NJH8_9BACI</name>
<keyword evidence="1" id="KW-0732">Signal</keyword>
<accession>A0ABU6NJH8</accession>
<dbReference type="PANTHER" id="PTHR42941">
    <property type="entry name" value="SLL1037 PROTEIN"/>
    <property type="match status" value="1"/>
</dbReference>